<sequence length="289" mass="32991">MPAAVPMPPSDSRDPVSDFSRDVTSNPYASPPVSRETVWSHPSSQASSPLPSPDDLLLPGGDERLWTVVSIKHLPTRELWSMTRNVLEFSLAFLIFKVFRVPNRPSWAAALLDLREISEQEIPDQFTEDFRNARELAITLGFVNPCYLTSPTVGPRLGIEMLMTTPDGRIQLTFHRLLCRDGTVRLDETRQGFYSRLAGGRSLITTKAMPEPRPCSWQNVTRMRTKSFEKLLERHRRLLAQQATRPIDPSRLCEESLEEDKRILRDIIERGLLREATGHDIIEIEKRYG</sequence>
<protein>
    <submittedName>
        <fullName evidence="2">Uncharacterized protein</fullName>
    </submittedName>
</protein>
<comment type="caution">
    <text evidence="2">The sequence shown here is derived from an EMBL/GenBank/DDBJ whole genome shotgun (WGS) entry which is preliminary data.</text>
</comment>
<feature type="compositionally biased region" description="Basic and acidic residues" evidence="1">
    <location>
        <begin position="11"/>
        <end position="21"/>
    </location>
</feature>
<reference evidence="2 3" key="1">
    <citation type="journal article" date="2022" name="Syst. Appl. Microbiol.">
        <title>Rhodopirellula aestuarii sp. nov., a novel member of the genus Rhodopirellula isolated from brackish sediments collected in the Tagus River estuary, Portugal.</title>
        <authorList>
            <person name="Vitorino I.R."/>
            <person name="Klimek D."/>
            <person name="Calusinska M."/>
            <person name="Lobo-da-Cunha A."/>
            <person name="Vasconcelos V."/>
            <person name="Lage O.M."/>
        </authorList>
    </citation>
    <scope>NUCLEOTIDE SEQUENCE [LARGE SCALE GENOMIC DNA]</scope>
    <source>
        <strain evidence="2 3">ICT_H3.1</strain>
    </source>
</reference>
<dbReference type="EMBL" id="JAMQBK010000078">
    <property type="protein sequence ID" value="MCM2374014.1"/>
    <property type="molecule type" value="Genomic_DNA"/>
</dbReference>
<proteinExistence type="predicted"/>
<evidence type="ECO:0000256" key="1">
    <source>
        <dbReference type="SAM" id="MobiDB-lite"/>
    </source>
</evidence>
<evidence type="ECO:0000313" key="2">
    <source>
        <dbReference type="EMBL" id="MCM2374014.1"/>
    </source>
</evidence>
<evidence type="ECO:0000313" key="3">
    <source>
        <dbReference type="Proteomes" id="UP001202961"/>
    </source>
</evidence>
<feature type="region of interest" description="Disordered" evidence="1">
    <location>
        <begin position="1"/>
        <end position="54"/>
    </location>
</feature>
<dbReference type="Proteomes" id="UP001202961">
    <property type="component" value="Unassembled WGS sequence"/>
</dbReference>
<keyword evidence="3" id="KW-1185">Reference proteome</keyword>
<name>A0ABT0UAI7_9BACT</name>
<accession>A0ABT0UAI7</accession>
<feature type="compositionally biased region" description="Low complexity" evidence="1">
    <location>
        <begin position="42"/>
        <end position="54"/>
    </location>
</feature>
<organism evidence="2 3">
    <name type="scientific">Aporhodopirellula aestuarii</name>
    <dbReference type="NCBI Taxonomy" id="2950107"/>
    <lineage>
        <taxon>Bacteria</taxon>
        <taxon>Pseudomonadati</taxon>
        <taxon>Planctomycetota</taxon>
        <taxon>Planctomycetia</taxon>
        <taxon>Pirellulales</taxon>
        <taxon>Pirellulaceae</taxon>
        <taxon>Aporhodopirellula</taxon>
    </lineage>
</organism>
<gene>
    <name evidence="2" type="ORF">NB063_25655</name>
</gene>